<evidence type="ECO:0000313" key="2">
    <source>
        <dbReference type="Proteomes" id="UP001060072"/>
    </source>
</evidence>
<keyword evidence="2" id="KW-1185">Reference proteome</keyword>
<dbReference type="EMBL" id="ON604651">
    <property type="protein sequence ID" value="UTQ78150.1"/>
    <property type="molecule type" value="Genomic_DNA"/>
</dbReference>
<accession>A0A9E7NLN9</accession>
<name>A0A9E7NLN9_9CAUD</name>
<protein>
    <submittedName>
        <fullName evidence="1">Uncharacterized protein</fullName>
    </submittedName>
</protein>
<reference evidence="1" key="1">
    <citation type="submission" date="2022-05" db="EMBL/GenBank/DDBJ databases">
        <title>Complete genome sequence of Aeromonas phage JELG-KS1.</title>
        <authorList>
            <person name="Svanberga K."/>
            <person name="Dislers A."/>
            <person name="Kazaks A."/>
            <person name="Zrelovs N."/>
        </authorList>
    </citation>
    <scope>NUCLEOTIDE SEQUENCE</scope>
</reference>
<proteinExistence type="predicted"/>
<evidence type="ECO:0000313" key="1">
    <source>
        <dbReference type="EMBL" id="UTQ78150.1"/>
    </source>
</evidence>
<dbReference type="Proteomes" id="UP001060072">
    <property type="component" value="Segment"/>
</dbReference>
<organism evidence="1 2">
    <name type="scientific">Aeromonas phage JELG-KS1</name>
    <dbReference type="NCBI Taxonomy" id="2951233"/>
    <lineage>
        <taxon>Viruses</taxon>
        <taxon>Duplodnaviria</taxon>
        <taxon>Heunggongvirae</taxon>
        <taxon>Uroviricota</taxon>
        <taxon>Caudoviricetes</taxon>
        <taxon>Autographivirales</taxon>
        <taxon>Autotranscriptaviridae</taxon>
        <taxon>Studiervirinae</taxon>
        <taxon>Jelgvirus</taxon>
        <taxon>Jelgvirus JELGKS1</taxon>
    </lineage>
</organism>
<sequence length="108" mass="12631">MSKSQTTNRPYYFARRKDTGMMGVWFTHCASDVQREQIIRRILKKAEKAQDSVILTDDIHDTRFRVCFLEKHFAVTVREYNKDWGNSVSVDLTLKVLAESGLYTEKLP</sequence>